<dbReference type="AlphaFoldDB" id="A0A2P8Q9S2"/>
<comment type="caution">
    <text evidence="3">The sequence shown here is derived from an EMBL/GenBank/DDBJ whole genome shotgun (WGS) entry which is preliminary data.</text>
</comment>
<proteinExistence type="predicted"/>
<evidence type="ECO:0000259" key="2">
    <source>
        <dbReference type="SMART" id="SM00458"/>
    </source>
</evidence>
<sequence length="276" mass="27513">MFSRLFVVVAVVVLVAAGAVGIGMMSTMGDKSGAASAAGQPSASAHDGAKDTRTQADAARAKDQGATEQGHGTKSVTSGGGSAPRPAGEDAAKGAEAADAADGGSAADADTDTGKDKSGGTSASDAKQDGSETAGTGHPRATSAKATPGKNGRIVSFASSRCIDVLDGNSASGTPLQIWTCSNDSWQKWTFYSDGTVRTLGKCMQVAGGSTADGTSIVLASCTGGASQKFTLNKAHDLVNTPVGKCVDVRDKRTADGTRLQLYSCAGTSNQKWGLG</sequence>
<organism evidence="3 4">
    <name type="scientific">Streptomyces dioscori</name>
    <dbReference type="NCBI Taxonomy" id="2109333"/>
    <lineage>
        <taxon>Bacteria</taxon>
        <taxon>Bacillati</taxon>
        <taxon>Actinomycetota</taxon>
        <taxon>Actinomycetes</taxon>
        <taxon>Kitasatosporales</taxon>
        <taxon>Streptomycetaceae</taxon>
        <taxon>Streptomyces</taxon>
        <taxon>Streptomyces aurantiacus group</taxon>
    </lineage>
</organism>
<feature type="compositionally biased region" description="Low complexity" evidence="1">
    <location>
        <begin position="94"/>
        <end position="108"/>
    </location>
</feature>
<reference evidence="3 4" key="1">
    <citation type="submission" date="2018-03" db="EMBL/GenBank/DDBJ databases">
        <title>Streptomyces dioscori sp. nov., a novel endophytic actinobacterium isolated from bulbil of Dioscorea bulbifera L.</title>
        <authorList>
            <person name="Zhikuan W."/>
        </authorList>
    </citation>
    <scope>NUCLEOTIDE SEQUENCE [LARGE SCALE GENOMIC DNA]</scope>
    <source>
        <strain evidence="3 4">A217</strain>
    </source>
</reference>
<keyword evidence="4" id="KW-1185">Reference proteome</keyword>
<evidence type="ECO:0000313" key="3">
    <source>
        <dbReference type="EMBL" id="PSM43002.1"/>
    </source>
</evidence>
<dbReference type="InterPro" id="IPR000772">
    <property type="entry name" value="Ricin_B_lectin"/>
</dbReference>
<dbReference type="SMART" id="SM00458">
    <property type="entry name" value="RICIN"/>
    <property type="match status" value="1"/>
</dbReference>
<dbReference type="Pfam" id="PF00652">
    <property type="entry name" value="Ricin_B_lectin"/>
    <property type="match status" value="1"/>
</dbReference>
<name>A0A2P8Q9S2_9ACTN</name>
<dbReference type="EMBL" id="PYBJ01000007">
    <property type="protein sequence ID" value="PSM43002.1"/>
    <property type="molecule type" value="Genomic_DNA"/>
</dbReference>
<evidence type="ECO:0000256" key="1">
    <source>
        <dbReference type="SAM" id="MobiDB-lite"/>
    </source>
</evidence>
<feature type="compositionally biased region" description="Basic and acidic residues" evidence="1">
    <location>
        <begin position="47"/>
        <end position="65"/>
    </location>
</feature>
<dbReference type="Gene3D" id="2.80.10.50">
    <property type="match status" value="2"/>
</dbReference>
<dbReference type="PROSITE" id="PS50231">
    <property type="entry name" value="RICIN_B_LECTIN"/>
    <property type="match status" value="1"/>
</dbReference>
<dbReference type="SUPFAM" id="SSF50370">
    <property type="entry name" value="Ricin B-like lectins"/>
    <property type="match status" value="1"/>
</dbReference>
<accession>A0A2P8Q9S2</accession>
<evidence type="ECO:0000313" key="4">
    <source>
        <dbReference type="Proteomes" id="UP000240429"/>
    </source>
</evidence>
<protein>
    <submittedName>
        <fullName evidence="3">Hydrolytic protein</fullName>
    </submittedName>
</protein>
<gene>
    <name evidence="3" type="ORF">C6Y14_12565</name>
</gene>
<dbReference type="InterPro" id="IPR035992">
    <property type="entry name" value="Ricin_B-like_lectins"/>
</dbReference>
<feature type="region of interest" description="Disordered" evidence="1">
    <location>
        <begin position="30"/>
        <end position="150"/>
    </location>
</feature>
<feature type="domain" description="Ricin B lectin" evidence="2">
    <location>
        <begin position="151"/>
        <end position="276"/>
    </location>
</feature>
<dbReference type="Proteomes" id="UP000240429">
    <property type="component" value="Unassembled WGS sequence"/>
</dbReference>
<feature type="compositionally biased region" description="Polar residues" evidence="1">
    <location>
        <begin position="66"/>
        <end position="77"/>
    </location>
</feature>
<feature type="compositionally biased region" description="Low complexity" evidence="1">
    <location>
        <begin position="32"/>
        <end position="45"/>
    </location>
</feature>